<keyword evidence="4" id="KW-1185">Reference proteome</keyword>
<feature type="region of interest" description="Disordered" evidence="1">
    <location>
        <begin position="54"/>
        <end position="73"/>
    </location>
</feature>
<keyword evidence="2" id="KW-0472">Membrane</keyword>
<evidence type="ECO:0000313" key="3">
    <source>
        <dbReference type="EMBL" id="KAK8773943.1"/>
    </source>
</evidence>
<reference evidence="3 4" key="1">
    <citation type="journal article" date="2023" name="Arcadia Sci">
        <title>De novo assembly of a long-read Amblyomma americanum tick genome.</title>
        <authorList>
            <person name="Chou S."/>
            <person name="Poskanzer K.E."/>
            <person name="Rollins M."/>
            <person name="Thuy-Boun P.S."/>
        </authorList>
    </citation>
    <scope>NUCLEOTIDE SEQUENCE [LARGE SCALE GENOMIC DNA]</scope>
    <source>
        <strain evidence="3">F_SG_1</strain>
        <tissue evidence="3">Salivary glands</tissue>
    </source>
</reference>
<evidence type="ECO:0000256" key="2">
    <source>
        <dbReference type="SAM" id="Phobius"/>
    </source>
</evidence>
<dbReference type="AlphaFoldDB" id="A0AAQ4EHL8"/>
<protein>
    <submittedName>
        <fullName evidence="3">Uncharacterized protein</fullName>
    </submittedName>
</protein>
<feature type="region of interest" description="Disordered" evidence="1">
    <location>
        <begin position="102"/>
        <end position="124"/>
    </location>
</feature>
<evidence type="ECO:0000256" key="1">
    <source>
        <dbReference type="SAM" id="MobiDB-lite"/>
    </source>
</evidence>
<keyword evidence="2" id="KW-1133">Transmembrane helix</keyword>
<feature type="transmembrane region" description="Helical" evidence="2">
    <location>
        <begin position="82"/>
        <end position="100"/>
    </location>
</feature>
<dbReference type="EMBL" id="JARKHS020016040">
    <property type="protein sequence ID" value="KAK8773943.1"/>
    <property type="molecule type" value="Genomic_DNA"/>
</dbReference>
<accession>A0AAQ4EHL8</accession>
<dbReference type="Proteomes" id="UP001321473">
    <property type="component" value="Unassembled WGS sequence"/>
</dbReference>
<organism evidence="3 4">
    <name type="scientific">Amblyomma americanum</name>
    <name type="common">Lone star tick</name>
    <dbReference type="NCBI Taxonomy" id="6943"/>
    <lineage>
        <taxon>Eukaryota</taxon>
        <taxon>Metazoa</taxon>
        <taxon>Ecdysozoa</taxon>
        <taxon>Arthropoda</taxon>
        <taxon>Chelicerata</taxon>
        <taxon>Arachnida</taxon>
        <taxon>Acari</taxon>
        <taxon>Parasitiformes</taxon>
        <taxon>Ixodida</taxon>
        <taxon>Ixodoidea</taxon>
        <taxon>Ixodidae</taxon>
        <taxon>Amblyomminae</taxon>
        <taxon>Amblyomma</taxon>
    </lineage>
</organism>
<proteinExistence type="predicted"/>
<comment type="caution">
    <text evidence="3">The sequence shown here is derived from an EMBL/GenBank/DDBJ whole genome shotgun (WGS) entry which is preliminary data.</text>
</comment>
<sequence>MLAARASVAPPASSLHKYEGPYVIPYPGGREVIATPPSDSGPFAKNPVFLSRQAIGADHQQQEAGQKAEGDRDPGFMHKARVVLVALLLFVTVLIGFIMMKAGGPFRPKSTTTAEPELRLGNGQ</sequence>
<gene>
    <name evidence="3" type="ORF">V5799_011524</name>
</gene>
<keyword evidence="2" id="KW-0812">Transmembrane</keyword>
<name>A0AAQ4EHL8_AMBAM</name>
<evidence type="ECO:0000313" key="4">
    <source>
        <dbReference type="Proteomes" id="UP001321473"/>
    </source>
</evidence>